<feature type="domain" description="DUS-like FMN-binding" evidence="11">
    <location>
        <begin position="1"/>
        <end position="276"/>
    </location>
</feature>
<evidence type="ECO:0000256" key="1">
    <source>
        <dbReference type="ARBA" id="ARBA00001917"/>
    </source>
</evidence>
<dbReference type="SUPFAM" id="SSF51395">
    <property type="entry name" value="FMN-linked oxidoreductases"/>
    <property type="match status" value="1"/>
</dbReference>
<keyword evidence="6" id="KW-0560">Oxidoreductase</keyword>
<dbReference type="PANTHER" id="PTHR11082:SF31">
    <property type="entry name" value="TRNA-DIHYDROURIDINE(20A_20B) SYNTHASE [NAD(P)+]-LIKE"/>
    <property type="match status" value="1"/>
</dbReference>
<dbReference type="PANTHER" id="PTHR11082">
    <property type="entry name" value="TRNA-DIHYDROURIDINE SYNTHASE"/>
    <property type="match status" value="1"/>
</dbReference>
<dbReference type="InterPro" id="IPR018517">
    <property type="entry name" value="tRNA_hU_synthase_CS"/>
</dbReference>
<proteinExistence type="predicted"/>
<keyword evidence="13" id="KW-1185">Reference proteome</keyword>
<evidence type="ECO:0000256" key="3">
    <source>
        <dbReference type="ARBA" id="ARBA00022643"/>
    </source>
</evidence>
<reference evidence="12 13" key="1">
    <citation type="submission" date="2017-03" db="EMBL/GenBank/DDBJ databases">
        <title>Genomes of endolithic fungi from Antarctica.</title>
        <authorList>
            <person name="Coleine C."/>
            <person name="Masonjones S."/>
            <person name="Stajich J.E."/>
        </authorList>
    </citation>
    <scope>NUCLEOTIDE SEQUENCE [LARGE SCALE GENOMIC DNA]</scope>
    <source>
        <strain evidence="12 13">CCFEE 6315</strain>
    </source>
</reference>
<sequence>MVRYSKLPFRLLLRHYNVDVTYTPMILAHEFIRSAVARDSDFTTSPLEQQSPATAPNGNGAEPKSHVLIAQFASADPEEFARAAELIAPWVDGVNLNCGCPQSWAIKEGIGCSLMENPDLVASMVRAAKSQIGPGKSVSVKIRIHRDLAQTLEWVRVVEDAAGVDYVTVHGRTRSQRSSTPPDYAAIRAVKEACKVPVVANGEIYTPADVVSVARQTGADGVMAARGLLENPALFAGYAITPVACVQSFLGYAVRCPIPFPLVLHHVGEMTGKMERMGKRERKQLMACEDLIDLVDWVEKKSEVQALLRFLSQDAKLPLATAMAKVKDLQQADLDSPEKLSKIKAKDLAALFPEEKTAKQVVAAARRVAKKRAAGDENDGSGVSPQKKRKLAPSSESDAKPGALEDAVALPECTASETELLETVLVTNRAPLVLAFAVTLLSYSMPEQPVSSRLSLAQGYVSTTSRARAVALGIQEVSREEAAQEAGLGEGQPVVKVMGKEIRVLRRWGYEWKEEARGGSSEQVEQGVGDGADASQTENMEEQTETESSPALWALDLEALRKSNSAAPVPGASNMPIYTPQSARAYLLKSFESVAPAADGAEKKASFKARAAEKEANLGRLLKALDLVYASWATTMSPEQLDQRTWSWYVKVRPAVENGVAGWGGKNEVRLADVLALRRET</sequence>
<dbReference type="Gene3D" id="3.20.20.70">
    <property type="entry name" value="Aldolase class I"/>
    <property type="match status" value="1"/>
</dbReference>
<evidence type="ECO:0000259" key="11">
    <source>
        <dbReference type="Pfam" id="PF01207"/>
    </source>
</evidence>
<evidence type="ECO:0000256" key="9">
    <source>
        <dbReference type="ARBA" id="ARBA00049447"/>
    </source>
</evidence>
<evidence type="ECO:0000256" key="7">
    <source>
        <dbReference type="ARBA" id="ARBA00045934"/>
    </source>
</evidence>
<feature type="region of interest" description="Disordered" evidence="10">
    <location>
        <begin position="371"/>
        <end position="402"/>
    </location>
</feature>
<dbReference type="CDD" id="cd02801">
    <property type="entry name" value="DUS_like_FMN"/>
    <property type="match status" value="1"/>
</dbReference>
<organism evidence="12 13">
    <name type="scientific">Salinomyces thailandicus</name>
    <dbReference type="NCBI Taxonomy" id="706561"/>
    <lineage>
        <taxon>Eukaryota</taxon>
        <taxon>Fungi</taxon>
        <taxon>Dikarya</taxon>
        <taxon>Ascomycota</taxon>
        <taxon>Pezizomycotina</taxon>
        <taxon>Dothideomycetes</taxon>
        <taxon>Dothideomycetidae</taxon>
        <taxon>Mycosphaerellales</taxon>
        <taxon>Teratosphaeriaceae</taxon>
        <taxon>Salinomyces</taxon>
    </lineage>
</organism>
<evidence type="ECO:0000313" key="12">
    <source>
        <dbReference type="EMBL" id="TKA22093.1"/>
    </source>
</evidence>
<dbReference type="AlphaFoldDB" id="A0A4U0TJR8"/>
<feature type="region of interest" description="Disordered" evidence="10">
    <location>
        <begin position="516"/>
        <end position="549"/>
    </location>
</feature>
<comment type="cofactor">
    <cofactor evidence="1">
        <name>FMN</name>
        <dbReference type="ChEBI" id="CHEBI:58210"/>
    </cofactor>
</comment>
<dbReference type="GO" id="GO:0050660">
    <property type="term" value="F:flavin adenine dinucleotide binding"/>
    <property type="evidence" value="ECO:0007669"/>
    <property type="project" value="InterPro"/>
</dbReference>
<evidence type="ECO:0000256" key="4">
    <source>
        <dbReference type="ARBA" id="ARBA00022664"/>
    </source>
</evidence>
<dbReference type="InterPro" id="IPR035587">
    <property type="entry name" value="DUS-like_FMN-bd"/>
</dbReference>
<dbReference type="OrthoDB" id="9977870at2759"/>
<evidence type="ECO:0000313" key="13">
    <source>
        <dbReference type="Proteomes" id="UP000308549"/>
    </source>
</evidence>
<protein>
    <recommendedName>
        <fullName evidence="11">DUS-like FMN-binding domain-containing protein</fullName>
    </recommendedName>
</protein>
<keyword evidence="4" id="KW-0507">mRNA processing</keyword>
<evidence type="ECO:0000256" key="5">
    <source>
        <dbReference type="ARBA" id="ARBA00022694"/>
    </source>
</evidence>
<comment type="catalytic activity">
    <reaction evidence="9">
        <text>a 5,6-dihydrouridine in mRNA + NADP(+) = a uridine in mRNA + NADPH + H(+)</text>
        <dbReference type="Rhea" id="RHEA:69855"/>
        <dbReference type="Rhea" id="RHEA-COMP:14658"/>
        <dbReference type="Rhea" id="RHEA-COMP:17789"/>
        <dbReference type="ChEBI" id="CHEBI:15378"/>
        <dbReference type="ChEBI" id="CHEBI:57783"/>
        <dbReference type="ChEBI" id="CHEBI:58349"/>
        <dbReference type="ChEBI" id="CHEBI:65315"/>
        <dbReference type="ChEBI" id="CHEBI:74443"/>
    </reaction>
    <physiologicalReaction direction="right-to-left" evidence="9">
        <dbReference type="Rhea" id="RHEA:69857"/>
    </physiologicalReaction>
</comment>
<keyword evidence="5" id="KW-0819">tRNA processing</keyword>
<comment type="catalytic activity">
    <reaction evidence="8">
        <text>a 5,6-dihydrouridine in mRNA + NAD(+) = a uridine in mRNA + NADH + H(+)</text>
        <dbReference type="Rhea" id="RHEA:69851"/>
        <dbReference type="Rhea" id="RHEA-COMP:14658"/>
        <dbReference type="Rhea" id="RHEA-COMP:17789"/>
        <dbReference type="ChEBI" id="CHEBI:15378"/>
        <dbReference type="ChEBI" id="CHEBI:57540"/>
        <dbReference type="ChEBI" id="CHEBI:57945"/>
        <dbReference type="ChEBI" id="CHEBI:65315"/>
        <dbReference type="ChEBI" id="CHEBI:74443"/>
    </reaction>
    <physiologicalReaction direction="right-to-left" evidence="8">
        <dbReference type="Rhea" id="RHEA:69853"/>
    </physiologicalReaction>
</comment>
<evidence type="ECO:0000256" key="2">
    <source>
        <dbReference type="ARBA" id="ARBA00022630"/>
    </source>
</evidence>
<dbReference type="Proteomes" id="UP000308549">
    <property type="component" value="Unassembled WGS sequence"/>
</dbReference>
<gene>
    <name evidence="12" type="ORF">B0A50_08471</name>
</gene>
<dbReference type="InterPro" id="IPR013785">
    <property type="entry name" value="Aldolase_TIM"/>
</dbReference>
<keyword evidence="3" id="KW-0288">FMN</keyword>
<name>A0A4U0TJR8_9PEZI</name>
<accession>A0A4U0TJR8</accession>
<comment type="function">
    <text evidence="7">Catalyzes the synthesis of dihydrouridine, a modified base found in the D-loop of most tRNAs. Specifically modifies U47 in cytoplasmic tRNAs. Catalyzes the synthesis of dihydrouridine in some mRNAs, thereby affecting their translation.</text>
</comment>
<comment type="caution">
    <text evidence="12">The sequence shown here is derived from an EMBL/GenBank/DDBJ whole genome shotgun (WGS) entry which is preliminary data.</text>
</comment>
<dbReference type="GO" id="GO:0017150">
    <property type="term" value="F:tRNA dihydrouridine synthase activity"/>
    <property type="evidence" value="ECO:0007669"/>
    <property type="project" value="InterPro"/>
</dbReference>
<dbReference type="PROSITE" id="PS01136">
    <property type="entry name" value="UPF0034"/>
    <property type="match status" value="1"/>
</dbReference>
<evidence type="ECO:0000256" key="8">
    <source>
        <dbReference type="ARBA" id="ARBA00048342"/>
    </source>
</evidence>
<dbReference type="Pfam" id="PF01207">
    <property type="entry name" value="Dus"/>
    <property type="match status" value="1"/>
</dbReference>
<evidence type="ECO:0000256" key="6">
    <source>
        <dbReference type="ARBA" id="ARBA00023002"/>
    </source>
</evidence>
<dbReference type="GO" id="GO:0006397">
    <property type="term" value="P:mRNA processing"/>
    <property type="evidence" value="ECO:0007669"/>
    <property type="project" value="UniProtKB-KW"/>
</dbReference>
<evidence type="ECO:0000256" key="10">
    <source>
        <dbReference type="SAM" id="MobiDB-lite"/>
    </source>
</evidence>
<keyword evidence="2" id="KW-0285">Flavoprotein</keyword>
<dbReference type="EMBL" id="NAJL01000085">
    <property type="protein sequence ID" value="TKA22093.1"/>
    <property type="molecule type" value="Genomic_DNA"/>
</dbReference>